<dbReference type="SUPFAM" id="SSF56300">
    <property type="entry name" value="Metallo-dependent phosphatases"/>
    <property type="match status" value="1"/>
</dbReference>
<feature type="domain" description="Calcineurin-like phosphoesterase" evidence="3">
    <location>
        <begin position="1"/>
        <end position="145"/>
    </location>
</feature>
<accession>A0A0B0IJD2</accession>
<dbReference type="NCBIfam" id="TIGR00040">
    <property type="entry name" value="yfcE"/>
    <property type="match status" value="1"/>
</dbReference>
<gene>
    <name evidence="4" type="ORF">LQ50_06260</name>
</gene>
<dbReference type="Gene3D" id="3.60.21.10">
    <property type="match status" value="1"/>
</dbReference>
<dbReference type="InterPro" id="IPR024654">
    <property type="entry name" value="Calcineurin-like_PHP_lpxH"/>
</dbReference>
<dbReference type="OrthoDB" id="9800565at2"/>
<dbReference type="RefSeq" id="WP_034627036.1">
    <property type="nucleotide sequence ID" value="NZ_JRJU01000005.1"/>
</dbReference>
<name>A0A0B0IJD2_9BACI</name>
<dbReference type="Pfam" id="PF12850">
    <property type="entry name" value="Metallophos_2"/>
    <property type="match status" value="1"/>
</dbReference>
<dbReference type="STRING" id="333138.LQ50_06260"/>
<organism evidence="4 5">
    <name type="scientific">Halalkalibacter okhensis</name>
    <dbReference type="NCBI Taxonomy" id="333138"/>
    <lineage>
        <taxon>Bacteria</taxon>
        <taxon>Bacillati</taxon>
        <taxon>Bacillota</taxon>
        <taxon>Bacilli</taxon>
        <taxon>Bacillales</taxon>
        <taxon>Bacillaceae</taxon>
        <taxon>Halalkalibacter</taxon>
    </lineage>
</organism>
<protein>
    <recommendedName>
        <fullName evidence="2">Phosphoesterase</fullName>
        <ecNumber evidence="2">3.1.4.-</ecNumber>
    </recommendedName>
</protein>
<dbReference type="GO" id="GO:0046872">
    <property type="term" value="F:metal ion binding"/>
    <property type="evidence" value="ECO:0007669"/>
    <property type="project" value="UniProtKB-KW"/>
</dbReference>
<dbReference type="EC" id="3.1.4.-" evidence="2"/>
<dbReference type="InterPro" id="IPR000979">
    <property type="entry name" value="Phosphodiesterase_MJ0936/Vps29"/>
</dbReference>
<sequence>MKAFIISDSHGLESELEKVIHRHREEVDILIHCGDSELEEGHSALKGVNVVKGNCDFGSDFPDDLFEKVQGVGIYVTHGHLYNVKMTHVPLSYRAEEKAAQIACFGHSHVAGAFVENGVIYINPGSIRLPRNREEKTYCICEYHKTKATVTYYDYDGKIVTDMVYHFEVN</sequence>
<dbReference type="AlphaFoldDB" id="A0A0B0IJD2"/>
<comment type="similarity">
    <text evidence="1 2">Belongs to the metallophosphoesterase superfamily. YfcE family.</text>
</comment>
<proteinExistence type="inferred from homology"/>
<keyword evidence="5" id="KW-1185">Reference proteome</keyword>
<evidence type="ECO:0000256" key="1">
    <source>
        <dbReference type="ARBA" id="ARBA00008950"/>
    </source>
</evidence>
<comment type="caution">
    <text evidence="4">The sequence shown here is derived from an EMBL/GenBank/DDBJ whole genome shotgun (WGS) entry which is preliminary data.</text>
</comment>
<keyword evidence="2" id="KW-0479">Metal-binding</keyword>
<evidence type="ECO:0000313" key="4">
    <source>
        <dbReference type="EMBL" id="KHF40987.1"/>
    </source>
</evidence>
<dbReference type="InterPro" id="IPR029052">
    <property type="entry name" value="Metallo-depent_PP-like"/>
</dbReference>
<dbReference type="PANTHER" id="PTHR11124">
    <property type="entry name" value="VACUOLAR SORTING PROTEIN VPS29"/>
    <property type="match status" value="1"/>
</dbReference>
<dbReference type="GO" id="GO:0016787">
    <property type="term" value="F:hydrolase activity"/>
    <property type="evidence" value="ECO:0007669"/>
    <property type="project" value="UniProtKB-UniRule"/>
</dbReference>
<evidence type="ECO:0000313" key="5">
    <source>
        <dbReference type="Proteomes" id="UP000030832"/>
    </source>
</evidence>
<dbReference type="EMBL" id="JRJU01000005">
    <property type="protein sequence ID" value="KHF40987.1"/>
    <property type="molecule type" value="Genomic_DNA"/>
</dbReference>
<evidence type="ECO:0000256" key="2">
    <source>
        <dbReference type="RuleBase" id="RU362039"/>
    </source>
</evidence>
<dbReference type="Proteomes" id="UP000030832">
    <property type="component" value="Unassembled WGS sequence"/>
</dbReference>
<evidence type="ECO:0000259" key="3">
    <source>
        <dbReference type="Pfam" id="PF12850"/>
    </source>
</evidence>
<comment type="cofactor">
    <cofactor evidence="2">
        <name>a divalent metal cation</name>
        <dbReference type="ChEBI" id="CHEBI:60240"/>
    </cofactor>
</comment>
<reference evidence="4 5" key="1">
    <citation type="submission" date="2014-09" db="EMBL/GenBank/DDBJ databases">
        <title>Genome sequencing and annotation of Bacillus Okhensis strain Kh10-101T.</title>
        <authorList>
            <person name="Prakash J.S."/>
        </authorList>
    </citation>
    <scope>NUCLEOTIDE SEQUENCE [LARGE SCALE GENOMIC DNA]</scope>
    <source>
        <strain evidence="5">Kh10-101T</strain>
    </source>
</reference>
<dbReference type="eggNOG" id="COG0622">
    <property type="taxonomic scope" value="Bacteria"/>
</dbReference>